<dbReference type="EMBL" id="CM042013">
    <property type="protein sequence ID" value="KAI3739846.1"/>
    <property type="molecule type" value="Genomic_DNA"/>
</dbReference>
<proteinExistence type="predicted"/>
<accession>A0ACB9D012</accession>
<organism evidence="1 2">
    <name type="scientific">Cichorium intybus</name>
    <name type="common">Chicory</name>
    <dbReference type="NCBI Taxonomy" id="13427"/>
    <lineage>
        <taxon>Eukaryota</taxon>
        <taxon>Viridiplantae</taxon>
        <taxon>Streptophyta</taxon>
        <taxon>Embryophyta</taxon>
        <taxon>Tracheophyta</taxon>
        <taxon>Spermatophyta</taxon>
        <taxon>Magnoliopsida</taxon>
        <taxon>eudicotyledons</taxon>
        <taxon>Gunneridae</taxon>
        <taxon>Pentapetalae</taxon>
        <taxon>asterids</taxon>
        <taxon>campanulids</taxon>
        <taxon>Asterales</taxon>
        <taxon>Asteraceae</taxon>
        <taxon>Cichorioideae</taxon>
        <taxon>Cichorieae</taxon>
        <taxon>Cichoriinae</taxon>
        <taxon>Cichorium</taxon>
    </lineage>
</organism>
<evidence type="ECO:0000313" key="1">
    <source>
        <dbReference type="EMBL" id="KAI3739846.1"/>
    </source>
</evidence>
<comment type="caution">
    <text evidence="1">The sequence shown here is derived from an EMBL/GenBank/DDBJ whole genome shotgun (WGS) entry which is preliminary data.</text>
</comment>
<reference evidence="2" key="1">
    <citation type="journal article" date="2022" name="Mol. Ecol. Resour.">
        <title>The genomes of chicory, endive, great burdock and yacon provide insights into Asteraceae palaeo-polyploidization history and plant inulin production.</title>
        <authorList>
            <person name="Fan W."/>
            <person name="Wang S."/>
            <person name="Wang H."/>
            <person name="Wang A."/>
            <person name="Jiang F."/>
            <person name="Liu H."/>
            <person name="Zhao H."/>
            <person name="Xu D."/>
            <person name="Zhang Y."/>
        </authorList>
    </citation>
    <scope>NUCLEOTIDE SEQUENCE [LARGE SCALE GENOMIC DNA]</scope>
    <source>
        <strain evidence="2">cv. Punajuju</strain>
    </source>
</reference>
<dbReference type="Proteomes" id="UP001055811">
    <property type="component" value="Linkage Group LG05"/>
</dbReference>
<name>A0ACB9D012_CICIN</name>
<gene>
    <name evidence="1" type="ORF">L2E82_30258</name>
</gene>
<sequence length="362" mass="40649">MADGGGWQQPKRRRRTVFYRLKTPGGQDIKSVSDISIPIYITNFLGNIGKAQLMIQCAKYGTVVDIFISKYLSKAGKRYGFIRFIKVDDQVNLAKQLCTIWFGSFKLYASADTHDRGLKGSRKTHVVGPKKQYRVSHAVSSNERSYADVVQPKVKSIVARDSDNMLQLKVGDFVYDSKDTGNLLMAKVKSIDILAVHRLCVETKVMGIIAEEMTVMIDNHIFVLCIREAIGLWPTFVKEEEDVSLEDEPLLDANDFKEEEEDDLFHSEYLQDQGEEKAIISDPFHVRQLIEEETRNVHASRKKEDNGGTEVIIDKAKLGDVNISREGNNQVDQDVSSAPVRTAGFECSSNSSDDPSHPPDKG</sequence>
<keyword evidence="2" id="KW-1185">Reference proteome</keyword>
<evidence type="ECO:0000313" key="2">
    <source>
        <dbReference type="Proteomes" id="UP001055811"/>
    </source>
</evidence>
<reference evidence="1 2" key="2">
    <citation type="journal article" date="2022" name="Mol. Ecol. Resour.">
        <title>The genomes of chicory, endive, great burdock and yacon provide insights into Asteraceae paleo-polyploidization history and plant inulin production.</title>
        <authorList>
            <person name="Fan W."/>
            <person name="Wang S."/>
            <person name="Wang H."/>
            <person name="Wang A."/>
            <person name="Jiang F."/>
            <person name="Liu H."/>
            <person name="Zhao H."/>
            <person name="Xu D."/>
            <person name="Zhang Y."/>
        </authorList>
    </citation>
    <scope>NUCLEOTIDE SEQUENCE [LARGE SCALE GENOMIC DNA]</scope>
    <source>
        <strain evidence="2">cv. Punajuju</strain>
        <tissue evidence="1">Leaves</tissue>
    </source>
</reference>
<protein>
    <submittedName>
        <fullName evidence="1">Uncharacterized protein</fullName>
    </submittedName>
</protein>